<evidence type="ECO:0000256" key="1">
    <source>
        <dbReference type="SAM" id="Phobius"/>
    </source>
</evidence>
<dbReference type="AlphaFoldDB" id="A0A7C8Z6U0"/>
<proteinExistence type="predicted"/>
<protein>
    <submittedName>
        <fullName evidence="2">Uncharacterized protein</fullName>
    </submittedName>
</protein>
<sequence>MTVRRESSLRRTFSEAEAARPALALLEKHRLAGWAWVWRPLVKPEEAALADLDPCNAADLRLVAAAWYTIFPTYLKLMISFFLSFFLIFNICCVIFPEFLGKFF</sequence>
<organism evidence="2">
    <name type="scientific">Opuntia streptacantha</name>
    <name type="common">Prickly pear cactus</name>
    <name type="synonym">Opuntia cardona</name>
    <dbReference type="NCBI Taxonomy" id="393608"/>
    <lineage>
        <taxon>Eukaryota</taxon>
        <taxon>Viridiplantae</taxon>
        <taxon>Streptophyta</taxon>
        <taxon>Embryophyta</taxon>
        <taxon>Tracheophyta</taxon>
        <taxon>Spermatophyta</taxon>
        <taxon>Magnoliopsida</taxon>
        <taxon>eudicotyledons</taxon>
        <taxon>Gunneridae</taxon>
        <taxon>Pentapetalae</taxon>
        <taxon>Caryophyllales</taxon>
        <taxon>Cactineae</taxon>
        <taxon>Cactaceae</taxon>
        <taxon>Opuntioideae</taxon>
        <taxon>Opuntia</taxon>
    </lineage>
</organism>
<keyword evidence="1" id="KW-1133">Transmembrane helix</keyword>
<evidence type="ECO:0000313" key="2">
    <source>
        <dbReference type="EMBL" id="MBA4635357.1"/>
    </source>
</evidence>
<reference evidence="2" key="2">
    <citation type="submission" date="2020-07" db="EMBL/GenBank/DDBJ databases">
        <authorList>
            <person name="Vera ALvarez R."/>
            <person name="Arias-Moreno D.M."/>
            <person name="Jimenez-Jacinto V."/>
            <person name="Jimenez-Bremont J.F."/>
            <person name="Swaminathan K."/>
            <person name="Moose S.P."/>
            <person name="Guerrero-Gonzalez M.L."/>
            <person name="Marino-Ramirez L."/>
            <person name="Landsman D."/>
            <person name="Rodriguez-Kessler M."/>
            <person name="Delgado-Sanchez P."/>
        </authorList>
    </citation>
    <scope>NUCLEOTIDE SEQUENCE</scope>
    <source>
        <tissue evidence="2">Cladode</tissue>
    </source>
</reference>
<dbReference type="EMBL" id="GISG01094850">
    <property type="protein sequence ID" value="MBA4635357.1"/>
    <property type="molecule type" value="Transcribed_RNA"/>
</dbReference>
<feature type="transmembrane region" description="Helical" evidence="1">
    <location>
        <begin position="77"/>
        <end position="97"/>
    </location>
</feature>
<reference evidence="2" key="1">
    <citation type="journal article" date="2013" name="J. Plant Res.">
        <title>Effect of fungi and light on seed germination of three Opuntia species from semiarid lands of central Mexico.</title>
        <authorList>
            <person name="Delgado-Sanchez P."/>
            <person name="Jimenez-Bremont J.F."/>
            <person name="Guerrero-Gonzalez Mde L."/>
            <person name="Flores J."/>
        </authorList>
    </citation>
    <scope>NUCLEOTIDE SEQUENCE</scope>
    <source>
        <tissue evidence="2">Cladode</tissue>
    </source>
</reference>
<accession>A0A7C8Z6U0</accession>
<keyword evidence="1" id="KW-0472">Membrane</keyword>
<name>A0A7C8Z6U0_OPUST</name>
<keyword evidence="1" id="KW-0812">Transmembrane</keyword>